<dbReference type="eggNOG" id="ENOG502SQ5T">
    <property type="taxonomic scope" value="Eukaryota"/>
</dbReference>
<dbReference type="RefSeq" id="XP_008078682.1">
    <property type="nucleotide sequence ID" value="XM_008080491.1"/>
</dbReference>
<dbReference type="HOGENOM" id="CLU_024934_5_2_1"/>
<protein>
    <submittedName>
        <fullName evidence="4">Zn2/Cys6 DNA-binding protein</fullName>
    </submittedName>
</protein>
<dbReference type="GeneID" id="19469488"/>
<dbReference type="GO" id="GO:0008270">
    <property type="term" value="F:zinc ion binding"/>
    <property type="evidence" value="ECO:0007669"/>
    <property type="project" value="InterPro"/>
</dbReference>
<dbReference type="OMA" id="DLVLMHR"/>
<sequence length="381" mass="43488">MPRQFHRKSRLGCSECRKRRIKLANQCDEGEPSCGRCVRTRSDCHYPCVESDLKSSPATSNPSKTPSSSVARDLSAPQSSFDLFDITLMHHYVINTSEHLFMGAQQKKLWQQEIPALAASNVILVHGFLAVTAIHCAWKETVRRDLFRSRAIHHHGLSLPIFQEMVFSASSETAEVIVAYSVLLSIWIYAFPEIAAEQQSLDDILSTIEVIRCSRTVAHLYREVIKETPMRVFLNSPLLEPILEGQDSSACQMLQFLRGQVSHQSDKNAIQQLQIFLDQYMTGYDYNRLAATWMASVDKGYWARLRDHHPNAILVFAYSTLLIRASEHECWWVSGWSGRILQACSAIMSEEVKTTINWIKHKAWILAGAEKLANTVRWRHR</sequence>
<dbReference type="PROSITE" id="PS50048">
    <property type="entry name" value="ZN2_CY6_FUNGAL_2"/>
    <property type="match status" value="1"/>
</dbReference>
<dbReference type="InterPro" id="IPR053157">
    <property type="entry name" value="Sterol_Uptake_Regulator"/>
</dbReference>
<evidence type="ECO:0000259" key="3">
    <source>
        <dbReference type="PROSITE" id="PS50048"/>
    </source>
</evidence>
<evidence type="ECO:0000313" key="5">
    <source>
        <dbReference type="Proteomes" id="UP000016922"/>
    </source>
</evidence>
<dbReference type="Proteomes" id="UP000016922">
    <property type="component" value="Unassembled WGS sequence"/>
</dbReference>
<feature type="domain" description="Zn(2)-C6 fungal-type" evidence="3">
    <location>
        <begin position="12"/>
        <end position="46"/>
    </location>
</feature>
<dbReference type="Pfam" id="PF00172">
    <property type="entry name" value="Zn_clus"/>
    <property type="match status" value="1"/>
</dbReference>
<keyword evidence="1" id="KW-0539">Nucleus</keyword>
<dbReference type="GO" id="GO:0003677">
    <property type="term" value="F:DNA binding"/>
    <property type="evidence" value="ECO:0007669"/>
    <property type="project" value="UniProtKB-KW"/>
</dbReference>
<dbReference type="PANTHER" id="PTHR47784:SF5">
    <property type="entry name" value="STEROL UPTAKE CONTROL PROTEIN 2"/>
    <property type="match status" value="1"/>
</dbReference>
<dbReference type="STRING" id="1116229.S3D8D3"/>
<dbReference type="CDD" id="cd00067">
    <property type="entry name" value="GAL4"/>
    <property type="match status" value="1"/>
</dbReference>
<dbReference type="SUPFAM" id="SSF57701">
    <property type="entry name" value="Zn2/Cys6 DNA-binding domain"/>
    <property type="match status" value="1"/>
</dbReference>
<dbReference type="AlphaFoldDB" id="S3D8D3"/>
<dbReference type="EMBL" id="KE145356">
    <property type="protein sequence ID" value="EPE34747.1"/>
    <property type="molecule type" value="Genomic_DNA"/>
</dbReference>
<dbReference type="InterPro" id="IPR001138">
    <property type="entry name" value="Zn2Cys6_DnaBD"/>
</dbReference>
<feature type="region of interest" description="Disordered" evidence="2">
    <location>
        <begin position="51"/>
        <end position="73"/>
    </location>
</feature>
<gene>
    <name evidence="4" type="ORF">GLAREA_10441</name>
</gene>
<name>S3D8D3_GLAL2</name>
<proteinExistence type="predicted"/>
<dbReference type="SMART" id="SM00066">
    <property type="entry name" value="GAL4"/>
    <property type="match status" value="1"/>
</dbReference>
<dbReference type="Gene3D" id="4.10.240.10">
    <property type="entry name" value="Zn(2)-C6 fungal-type DNA-binding domain"/>
    <property type="match status" value="1"/>
</dbReference>
<keyword evidence="5" id="KW-1185">Reference proteome</keyword>
<keyword evidence="4" id="KW-0238">DNA-binding</keyword>
<evidence type="ECO:0000313" key="4">
    <source>
        <dbReference type="EMBL" id="EPE34747.1"/>
    </source>
</evidence>
<accession>S3D8D3</accession>
<evidence type="ECO:0000256" key="2">
    <source>
        <dbReference type="SAM" id="MobiDB-lite"/>
    </source>
</evidence>
<organism evidence="4 5">
    <name type="scientific">Glarea lozoyensis (strain ATCC 20868 / MF5171)</name>
    <dbReference type="NCBI Taxonomy" id="1116229"/>
    <lineage>
        <taxon>Eukaryota</taxon>
        <taxon>Fungi</taxon>
        <taxon>Dikarya</taxon>
        <taxon>Ascomycota</taxon>
        <taxon>Pezizomycotina</taxon>
        <taxon>Leotiomycetes</taxon>
        <taxon>Helotiales</taxon>
        <taxon>Helotiaceae</taxon>
        <taxon>Glarea</taxon>
    </lineage>
</organism>
<dbReference type="GO" id="GO:0001228">
    <property type="term" value="F:DNA-binding transcription activator activity, RNA polymerase II-specific"/>
    <property type="evidence" value="ECO:0007669"/>
    <property type="project" value="TreeGrafter"/>
</dbReference>
<dbReference type="PANTHER" id="PTHR47784">
    <property type="entry name" value="STEROL UPTAKE CONTROL PROTEIN 2"/>
    <property type="match status" value="1"/>
</dbReference>
<dbReference type="KEGG" id="glz:GLAREA_10441"/>
<evidence type="ECO:0000256" key="1">
    <source>
        <dbReference type="ARBA" id="ARBA00023242"/>
    </source>
</evidence>
<dbReference type="InterPro" id="IPR036864">
    <property type="entry name" value="Zn2-C6_fun-type_DNA-bd_sf"/>
</dbReference>
<feature type="compositionally biased region" description="Polar residues" evidence="2">
    <location>
        <begin position="54"/>
        <end position="73"/>
    </location>
</feature>
<dbReference type="OrthoDB" id="5386330at2759"/>
<reference evidence="4 5" key="1">
    <citation type="journal article" date="2013" name="BMC Genomics">
        <title>Genomics-driven discovery of the pneumocandin biosynthetic gene cluster in the fungus Glarea lozoyensis.</title>
        <authorList>
            <person name="Chen L."/>
            <person name="Yue Q."/>
            <person name="Zhang X."/>
            <person name="Xiang M."/>
            <person name="Wang C."/>
            <person name="Li S."/>
            <person name="Che Y."/>
            <person name="Ortiz-Lopez F.J."/>
            <person name="Bills G.F."/>
            <person name="Liu X."/>
            <person name="An Z."/>
        </authorList>
    </citation>
    <scope>NUCLEOTIDE SEQUENCE [LARGE SCALE GENOMIC DNA]</scope>
    <source>
        <strain evidence="5">ATCC 20868 / MF5171</strain>
    </source>
</reference>